<evidence type="ECO:0000313" key="3">
    <source>
        <dbReference type="EMBL" id="KAB8336929.1"/>
    </source>
</evidence>
<dbReference type="SMART" id="SM01017">
    <property type="entry name" value="Arrestin_C"/>
    <property type="match status" value="1"/>
</dbReference>
<feature type="region of interest" description="Disordered" evidence="1">
    <location>
        <begin position="563"/>
        <end position="668"/>
    </location>
</feature>
<dbReference type="EMBL" id="VIBQ01000009">
    <property type="protein sequence ID" value="KAB8336929.1"/>
    <property type="molecule type" value="Genomic_DNA"/>
</dbReference>
<dbReference type="AlphaFoldDB" id="A0A5N6KPB7"/>
<protein>
    <recommendedName>
        <fullName evidence="2">Arrestin C-terminal-like domain-containing protein</fullName>
    </recommendedName>
</protein>
<feature type="compositionally biased region" description="Polar residues" evidence="1">
    <location>
        <begin position="568"/>
        <end position="579"/>
    </location>
</feature>
<organism evidence="3 4">
    <name type="scientific">Carpinus fangiana</name>
    <dbReference type="NCBI Taxonomy" id="176857"/>
    <lineage>
        <taxon>Eukaryota</taxon>
        <taxon>Viridiplantae</taxon>
        <taxon>Streptophyta</taxon>
        <taxon>Embryophyta</taxon>
        <taxon>Tracheophyta</taxon>
        <taxon>Spermatophyta</taxon>
        <taxon>Magnoliopsida</taxon>
        <taxon>eudicotyledons</taxon>
        <taxon>Gunneridae</taxon>
        <taxon>Pentapetalae</taxon>
        <taxon>rosids</taxon>
        <taxon>fabids</taxon>
        <taxon>Fagales</taxon>
        <taxon>Betulaceae</taxon>
        <taxon>Carpinus</taxon>
    </lineage>
</organism>
<feature type="region of interest" description="Disordered" evidence="1">
    <location>
        <begin position="507"/>
        <end position="539"/>
    </location>
</feature>
<dbReference type="Pfam" id="PF02752">
    <property type="entry name" value="Arrestin_C"/>
    <property type="match status" value="1"/>
</dbReference>
<evidence type="ECO:0000256" key="1">
    <source>
        <dbReference type="SAM" id="MobiDB-lite"/>
    </source>
</evidence>
<dbReference type="Proteomes" id="UP000327013">
    <property type="component" value="Unassembled WGS sequence"/>
</dbReference>
<dbReference type="InterPro" id="IPR011022">
    <property type="entry name" value="Arrestin_C-like"/>
</dbReference>
<reference evidence="3 4" key="1">
    <citation type="submission" date="2019-06" db="EMBL/GenBank/DDBJ databases">
        <title>A chromosomal-level reference genome of Carpinus fangiana (Coryloideae, Betulaceae).</title>
        <authorList>
            <person name="Yang X."/>
            <person name="Wang Z."/>
            <person name="Zhang L."/>
            <person name="Hao G."/>
            <person name="Liu J."/>
            <person name="Yang Y."/>
        </authorList>
    </citation>
    <scope>NUCLEOTIDE SEQUENCE [LARGE SCALE GENOMIC DNA]</scope>
    <source>
        <strain evidence="3">Cfa_2016G</strain>
        <tissue evidence="3">Leaf</tissue>
    </source>
</reference>
<feature type="compositionally biased region" description="Basic and acidic residues" evidence="1">
    <location>
        <begin position="593"/>
        <end position="606"/>
    </location>
</feature>
<feature type="compositionally biased region" description="Low complexity" evidence="1">
    <location>
        <begin position="124"/>
        <end position="136"/>
    </location>
</feature>
<feature type="region of interest" description="Disordered" evidence="1">
    <location>
        <begin position="69"/>
        <end position="157"/>
    </location>
</feature>
<gene>
    <name evidence="3" type="ORF">FH972_021234</name>
</gene>
<feature type="region of interest" description="Disordered" evidence="1">
    <location>
        <begin position="388"/>
        <end position="413"/>
    </location>
</feature>
<evidence type="ECO:0000259" key="2">
    <source>
        <dbReference type="SMART" id="SM01017"/>
    </source>
</evidence>
<keyword evidence="4" id="KW-1185">Reference proteome</keyword>
<proteinExistence type="predicted"/>
<sequence>MATVTPRCSKRRLCSAVRAGLIQMSITSSSTFSSRNTSVFQVRLRIDVSAAPAPKPRVVTLEPIDRNGKARSNIKRLTSYTSDKKRNSPASMTSRDARSTRTLNSTSSTILYEEASSERPPSPSVASTLSASSTAPRGSIHQPSEPRSSVVSASPRVQIDVPPSRTITASVKLDRTGCLPGDIVPVRISIEHVKAVRSVNGIVVTLYRQARVDQHPNLPIGPADDIENSRYEDYYPRSRTGLGGLSLSAAGSSQVWRKDLSQTFAPLMVNPHTLRAEAKVGIRVPEDAFPSIRNAPGEMISFTYSVEVVIDIHGKLGTAGSILPKLSMVDSNMSSLGTSASVGEKQKGETLTAWGVNCIDTTQIRREKNAITCVCDLVIGTMDSGKAKLRKRSETSQTDSQNAPSSTDEDFMRRDQQTAYQNGDARTQPNESYAHWDGYGHRSYSGYDEYYDQYGYENGYDYNYNNDPYYYYEQGLPATNGHGTVAPPQIEDEDGLPEKERLRRAEARMVPSEPPLEGESSGTTASHAPSAPYLPNGGYHDTVTLNAPAASSVPSSHTLPVHADFSEASDSNGTTTTPYNAPIATAPKFSQAADDKQELERQRLEAEASAPDIAHTEAGPSSAEARPDATASAPSMTEEDEIRTFGPPTVLGENGEFIAREQLPQYER</sequence>
<feature type="compositionally biased region" description="Low complexity" evidence="1">
    <location>
        <begin position="100"/>
        <end position="109"/>
    </location>
</feature>
<dbReference type="OrthoDB" id="7785529at2759"/>
<accession>A0A5N6KPB7</accession>
<feature type="domain" description="Arrestin C-terminal-like" evidence="2">
    <location>
        <begin position="163"/>
        <end position="324"/>
    </location>
</feature>
<dbReference type="InterPro" id="IPR014752">
    <property type="entry name" value="Arrestin-like_C"/>
</dbReference>
<comment type="caution">
    <text evidence="3">The sequence shown here is derived from an EMBL/GenBank/DDBJ whole genome shotgun (WGS) entry which is preliminary data.</text>
</comment>
<feature type="compositionally biased region" description="Low complexity" evidence="1">
    <location>
        <begin position="143"/>
        <end position="157"/>
    </location>
</feature>
<dbReference type="Gene3D" id="2.60.40.640">
    <property type="match status" value="1"/>
</dbReference>
<feature type="compositionally biased region" description="Polar residues" evidence="1">
    <location>
        <begin position="395"/>
        <end position="406"/>
    </location>
</feature>
<name>A0A5N6KPB7_9ROSI</name>
<evidence type="ECO:0000313" key="4">
    <source>
        <dbReference type="Proteomes" id="UP000327013"/>
    </source>
</evidence>